<name>A0A813F031_POLGL</name>
<comment type="caution">
    <text evidence="2">The sequence shown here is derived from an EMBL/GenBank/DDBJ whole genome shotgun (WGS) entry which is preliminary data.</text>
</comment>
<feature type="compositionally biased region" description="Basic and acidic residues" evidence="1">
    <location>
        <begin position="87"/>
        <end position="101"/>
    </location>
</feature>
<evidence type="ECO:0000256" key="1">
    <source>
        <dbReference type="SAM" id="MobiDB-lite"/>
    </source>
</evidence>
<dbReference type="AlphaFoldDB" id="A0A813F031"/>
<keyword evidence="3" id="KW-1185">Reference proteome</keyword>
<dbReference type="Proteomes" id="UP000654075">
    <property type="component" value="Unassembled WGS sequence"/>
</dbReference>
<feature type="non-terminal residue" evidence="2">
    <location>
        <position position="114"/>
    </location>
</feature>
<sequence>MQGPSAFWLREQRAAAARAVATGRQTLEPSSVRSLFPSAPLLSPIAEQEEVEESVRRQPVATTAQAGGSSASTAPAPKTDEDAEEAESTRETLEKLRNSDELQRLRLLVRRDPK</sequence>
<evidence type="ECO:0000313" key="3">
    <source>
        <dbReference type="Proteomes" id="UP000654075"/>
    </source>
</evidence>
<protein>
    <submittedName>
        <fullName evidence="2">Uncharacterized protein</fullName>
    </submittedName>
</protein>
<feature type="compositionally biased region" description="Low complexity" evidence="1">
    <location>
        <begin position="57"/>
        <end position="77"/>
    </location>
</feature>
<feature type="region of interest" description="Disordered" evidence="1">
    <location>
        <begin position="47"/>
        <end position="101"/>
    </location>
</feature>
<proteinExistence type="predicted"/>
<organism evidence="2 3">
    <name type="scientific">Polarella glacialis</name>
    <name type="common">Dinoflagellate</name>
    <dbReference type="NCBI Taxonomy" id="89957"/>
    <lineage>
        <taxon>Eukaryota</taxon>
        <taxon>Sar</taxon>
        <taxon>Alveolata</taxon>
        <taxon>Dinophyceae</taxon>
        <taxon>Suessiales</taxon>
        <taxon>Suessiaceae</taxon>
        <taxon>Polarella</taxon>
    </lineage>
</organism>
<dbReference type="EMBL" id="CAJNNV010016628">
    <property type="protein sequence ID" value="CAE8604578.1"/>
    <property type="molecule type" value="Genomic_DNA"/>
</dbReference>
<reference evidence="2" key="1">
    <citation type="submission" date="2021-02" db="EMBL/GenBank/DDBJ databases">
        <authorList>
            <person name="Dougan E. K."/>
            <person name="Rhodes N."/>
            <person name="Thang M."/>
            <person name="Chan C."/>
        </authorList>
    </citation>
    <scope>NUCLEOTIDE SEQUENCE</scope>
</reference>
<gene>
    <name evidence="2" type="ORF">PGLA1383_LOCUS22731</name>
</gene>
<accession>A0A813F031</accession>
<evidence type="ECO:0000313" key="2">
    <source>
        <dbReference type="EMBL" id="CAE8604578.1"/>
    </source>
</evidence>